<protein>
    <recommendedName>
        <fullName evidence="8">Nudix hydrolase domain-containing protein</fullName>
    </recommendedName>
</protein>
<evidence type="ECO:0000256" key="7">
    <source>
        <dbReference type="SAM" id="MobiDB-lite"/>
    </source>
</evidence>
<dbReference type="InterPro" id="IPR045121">
    <property type="entry name" value="CoAse"/>
</dbReference>
<evidence type="ECO:0000313" key="9">
    <source>
        <dbReference type="EMBL" id="GMI08882.1"/>
    </source>
</evidence>
<evidence type="ECO:0000256" key="3">
    <source>
        <dbReference type="ARBA" id="ARBA00022723"/>
    </source>
</evidence>
<feature type="compositionally biased region" description="Basic and acidic residues" evidence="7">
    <location>
        <begin position="379"/>
        <end position="398"/>
    </location>
</feature>
<keyword evidence="5" id="KW-0460">Magnesium</keyword>
<dbReference type="InterPro" id="IPR015797">
    <property type="entry name" value="NUDIX_hydrolase-like_dom_sf"/>
</dbReference>
<feature type="compositionally biased region" description="Polar residues" evidence="7">
    <location>
        <begin position="57"/>
        <end position="75"/>
    </location>
</feature>
<accession>A0A9W7CF88</accession>
<dbReference type="Proteomes" id="UP001165160">
    <property type="component" value="Unassembled WGS sequence"/>
</dbReference>
<dbReference type="AlphaFoldDB" id="A0A9W7CF88"/>
<proteinExistence type="predicted"/>
<dbReference type="Pfam" id="PF00293">
    <property type="entry name" value="NUDIX"/>
    <property type="match status" value="1"/>
</dbReference>
<evidence type="ECO:0000256" key="2">
    <source>
        <dbReference type="ARBA" id="ARBA00001946"/>
    </source>
</evidence>
<keyword evidence="4" id="KW-0378">Hydrolase</keyword>
<dbReference type="SUPFAM" id="SSF55811">
    <property type="entry name" value="Nudix"/>
    <property type="match status" value="1"/>
</dbReference>
<dbReference type="CDD" id="cd03426">
    <property type="entry name" value="NUDIX_CoAse_Nudt7"/>
    <property type="match status" value="1"/>
</dbReference>
<dbReference type="PANTHER" id="PTHR12992:SF11">
    <property type="entry name" value="MITOCHONDRIAL COENZYME A DIPHOSPHATASE NUDT8"/>
    <property type="match status" value="1"/>
</dbReference>
<comment type="cofactor">
    <cofactor evidence="1">
        <name>Mn(2+)</name>
        <dbReference type="ChEBI" id="CHEBI:29035"/>
    </cofactor>
</comment>
<comment type="caution">
    <text evidence="9">The sequence shown here is derived from an EMBL/GenBank/DDBJ whole genome shotgun (WGS) entry which is preliminary data.</text>
</comment>
<dbReference type="GO" id="GO:0046872">
    <property type="term" value="F:metal ion binding"/>
    <property type="evidence" value="ECO:0007669"/>
    <property type="project" value="UniProtKB-KW"/>
</dbReference>
<evidence type="ECO:0000256" key="1">
    <source>
        <dbReference type="ARBA" id="ARBA00001936"/>
    </source>
</evidence>
<feature type="region of interest" description="Disordered" evidence="7">
    <location>
        <begin position="53"/>
        <end position="75"/>
    </location>
</feature>
<dbReference type="EMBL" id="BRXX01000390">
    <property type="protein sequence ID" value="GMI08882.1"/>
    <property type="molecule type" value="Genomic_DNA"/>
</dbReference>
<gene>
    <name evidence="9" type="ORF">TrVE_jg2090</name>
</gene>
<name>A0A9W7CF88_9STRA</name>
<reference evidence="10" key="1">
    <citation type="journal article" date="2023" name="Commun. Biol.">
        <title>Genome analysis of Parmales, the sister group of diatoms, reveals the evolutionary specialization of diatoms from phago-mixotrophs to photoautotrophs.</title>
        <authorList>
            <person name="Ban H."/>
            <person name="Sato S."/>
            <person name="Yoshikawa S."/>
            <person name="Yamada K."/>
            <person name="Nakamura Y."/>
            <person name="Ichinomiya M."/>
            <person name="Sato N."/>
            <person name="Blanc-Mathieu R."/>
            <person name="Endo H."/>
            <person name="Kuwata A."/>
            <person name="Ogata H."/>
        </authorList>
    </citation>
    <scope>NUCLEOTIDE SEQUENCE [LARGE SCALE GENOMIC DNA]</scope>
    <source>
        <strain evidence="10">NIES 3699</strain>
    </source>
</reference>
<feature type="compositionally biased region" description="Acidic residues" evidence="7">
    <location>
        <begin position="369"/>
        <end position="378"/>
    </location>
</feature>
<sequence length="398" mass="44611">MFNAARSRFSKNVLNRYSHCKALPTSQQTVSTILATHPSTNAHARLQASSYHVGRSWPSSDPSLPVSKNKSPTQPSFSDVLETVLSTPNTSTFNSLGVIRAEKSEDIRLMIQNYTSPSLATALRDREDTLQLAASLLASNSLPELRDLLSPHESRFIQKRRKRRIHMSLSRGFSPSSLEMLRKYLARMPRQVTKAHRHRASVVLPLCDLEGVPSVLFEKRSMNLNKHPGEICFPGGMVSEGDDTTIVSTCLREMSEETGLPPSRTVILGILRCNWSEVMGITGIAVTPVVGYLGELDGVDMEPNKDEVEECFTVPLSAILEKSNWVYRDDAAPVFTGGPHVIWGLTAYILDRFMKDVLARYRITLDDGQNNEEKEEEEKENKYKGRDLSSWSDEHNTF</sequence>
<feature type="domain" description="Nudix hydrolase" evidence="8">
    <location>
        <begin position="196"/>
        <end position="337"/>
    </location>
</feature>
<evidence type="ECO:0000313" key="10">
    <source>
        <dbReference type="Proteomes" id="UP001165160"/>
    </source>
</evidence>
<feature type="region of interest" description="Disordered" evidence="7">
    <location>
        <begin position="369"/>
        <end position="398"/>
    </location>
</feature>
<keyword evidence="3" id="KW-0479">Metal-binding</keyword>
<keyword evidence="6" id="KW-0464">Manganese</keyword>
<evidence type="ECO:0000256" key="5">
    <source>
        <dbReference type="ARBA" id="ARBA00022842"/>
    </source>
</evidence>
<organism evidence="9 10">
    <name type="scientific">Triparma verrucosa</name>
    <dbReference type="NCBI Taxonomy" id="1606542"/>
    <lineage>
        <taxon>Eukaryota</taxon>
        <taxon>Sar</taxon>
        <taxon>Stramenopiles</taxon>
        <taxon>Ochrophyta</taxon>
        <taxon>Bolidophyceae</taxon>
        <taxon>Parmales</taxon>
        <taxon>Triparmaceae</taxon>
        <taxon>Triparma</taxon>
    </lineage>
</organism>
<dbReference type="PROSITE" id="PS51462">
    <property type="entry name" value="NUDIX"/>
    <property type="match status" value="1"/>
</dbReference>
<evidence type="ECO:0000256" key="6">
    <source>
        <dbReference type="ARBA" id="ARBA00023211"/>
    </source>
</evidence>
<comment type="cofactor">
    <cofactor evidence="2">
        <name>Mg(2+)</name>
        <dbReference type="ChEBI" id="CHEBI:18420"/>
    </cofactor>
</comment>
<evidence type="ECO:0000256" key="4">
    <source>
        <dbReference type="ARBA" id="ARBA00022801"/>
    </source>
</evidence>
<dbReference type="GO" id="GO:0010945">
    <property type="term" value="F:coenzyme A diphosphatase activity"/>
    <property type="evidence" value="ECO:0007669"/>
    <property type="project" value="InterPro"/>
</dbReference>
<dbReference type="InterPro" id="IPR000086">
    <property type="entry name" value="NUDIX_hydrolase_dom"/>
</dbReference>
<dbReference type="PANTHER" id="PTHR12992">
    <property type="entry name" value="NUDIX HYDROLASE"/>
    <property type="match status" value="1"/>
</dbReference>
<keyword evidence="10" id="KW-1185">Reference proteome</keyword>
<evidence type="ECO:0000259" key="8">
    <source>
        <dbReference type="PROSITE" id="PS51462"/>
    </source>
</evidence>
<dbReference type="Gene3D" id="3.90.79.10">
    <property type="entry name" value="Nucleoside Triphosphate Pyrophosphohydrolase"/>
    <property type="match status" value="1"/>
</dbReference>